<dbReference type="GO" id="GO:0016791">
    <property type="term" value="F:phosphatase activity"/>
    <property type="evidence" value="ECO:0007669"/>
    <property type="project" value="TreeGrafter"/>
</dbReference>
<keyword evidence="2" id="KW-0413">Isomerase</keyword>
<keyword evidence="1" id="KW-0324">Glycolysis</keyword>
<evidence type="ECO:0000313" key="6">
    <source>
        <dbReference type="Proteomes" id="UP000294919"/>
    </source>
</evidence>
<dbReference type="CDD" id="cd07067">
    <property type="entry name" value="HP_PGM_like"/>
    <property type="match status" value="1"/>
</dbReference>
<evidence type="ECO:0000256" key="1">
    <source>
        <dbReference type="ARBA" id="ARBA00023152"/>
    </source>
</evidence>
<keyword evidence="6" id="KW-1185">Reference proteome</keyword>
<dbReference type="InterPro" id="IPR050275">
    <property type="entry name" value="PGM_Phosphatase"/>
</dbReference>
<dbReference type="InterPro" id="IPR001345">
    <property type="entry name" value="PG/BPGM_mutase_AS"/>
</dbReference>
<proteinExistence type="predicted"/>
<comment type="caution">
    <text evidence="5">The sequence shown here is derived from an EMBL/GenBank/DDBJ whole genome shotgun (WGS) entry which is preliminary data.</text>
</comment>
<feature type="binding site" evidence="4">
    <location>
        <begin position="8"/>
        <end position="15"/>
    </location>
    <ligand>
        <name>substrate</name>
    </ligand>
</feature>
<evidence type="ECO:0000256" key="3">
    <source>
        <dbReference type="PIRSR" id="PIRSR613078-1"/>
    </source>
</evidence>
<dbReference type="PROSITE" id="PS00175">
    <property type="entry name" value="PG_MUTASE"/>
    <property type="match status" value="1"/>
</dbReference>
<feature type="active site" description="Tele-phosphohistidine intermediate" evidence="3">
    <location>
        <position position="9"/>
    </location>
</feature>
<dbReference type="AlphaFoldDB" id="A0A4V2SCM6"/>
<dbReference type="PIRSF" id="PIRSF000709">
    <property type="entry name" value="6PFK_2-Ptase"/>
    <property type="match status" value="1"/>
</dbReference>
<accession>A0A4V2SCM6</accession>
<gene>
    <name evidence="5" type="ORF">EV214_10120</name>
</gene>
<dbReference type="Gene3D" id="3.40.50.1240">
    <property type="entry name" value="Phosphoglycerate mutase-like"/>
    <property type="match status" value="1"/>
</dbReference>
<dbReference type="PANTHER" id="PTHR48100">
    <property type="entry name" value="BROAD-SPECIFICITY PHOSPHATASE YOR283W-RELATED"/>
    <property type="match status" value="1"/>
</dbReference>
<reference evidence="5 6" key="1">
    <citation type="submission" date="2019-03" db="EMBL/GenBank/DDBJ databases">
        <title>Genomic Encyclopedia of Type Strains, Phase IV (KMG-IV): sequencing the most valuable type-strain genomes for metagenomic binning, comparative biology and taxonomic classification.</title>
        <authorList>
            <person name="Goeker M."/>
        </authorList>
    </citation>
    <scope>NUCLEOTIDE SEQUENCE [LARGE SCALE GENOMIC DNA]</scope>
    <source>
        <strain evidence="5 6">DSM 102940</strain>
    </source>
</reference>
<organism evidence="5 6">
    <name type="scientific">Marinisporobacter balticus</name>
    <dbReference type="NCBI Taxonomy" id="2018667"/>
    <lineage>
        <taxon>Bacteria</taxon>
        <taxon>Bacillati</taxon>
        <taxon>Bacillota</taxon>
        <taxon>Clostridia</taxon>
        <taxon>Peptostreptococcales</taxon>
        <taxon>Thermotaleaceae</taxon>
        <taxon>Marinisporobacter</taxon>
    </lineage>
</organism>
<dbReference type="SUPFAM" id="SSF53254">
    <property type="entry name" value="Phosphoglycerate mutase-like"/>
    <property type="match status" value="1"/>
</dbReference>
<evidence type="ECO:0000256" key="2">
    <source>
        <dbReference type="ARBA" id="ARBA00023235"/>
    </source>
</evidence>
<feature type="active site" description="Proton donor/acceptor" evidence="3">
    <location>
        <position position="82"/>
    </location>
</feature>
<dbReference type="Pfam" id="PF00300">
    <property type="entry name" value="His_Phos_1"/>
    <property type="match status" value="1"/>
</dbReference>
<dbReference type="InterPro" id="IPR013078">
    <property type="entry name" value="His_Pase_superF_clade-1"/>
</dbReference>
<dbReference type="Proteomes" id="UP000294919">
    <property type="component" value="Unassembled WGS sequence"/>
</dbReference>
<feature type="binding site" evidence="4">
    <location>
        <position position="58"/>
    </location>
    <ligand>
        <name>substrate</name>
    </ligand>
</feature>
<dbReference type="OrthoDB" id="9781415at2"/>
<name>A0A4V2SCM6_9FIRM</name>
<dbReference type="EMBL" id="SLWV01000001">
    <property type="protein sequence ID" value="TCO79790.1"/>
    <property type="molecule type" value="Genomic_DNA"/>
</dbReference>
<protein>
    <submittedName>
        <fullName evidence="5">Putative phosphoglycerate mutase</fullName>
    </submittedName>
</protein>
<evidence type="ECO:0000313" key="5">
    <source>
        <dbReference type="EMBL" id="TCO79790.1"/>
    </source>
</evidence>
<dbReference type="GO" id="GO:0005737">
    <property type="term" value="C:cytoplasm"/>
    <property type="evidence" value="ECO:0007669"/>
    <property type="project" value="TreeGrafter"/>
</dbReference>
<evidence type="ECO:0000256" key="4">
    <source>
        <dbReference type="PIRSR" id="PIRSR613078-2"/>
    </source>
</evidence>
<dbReference type="SMART" id="SM00855">
    <property type="entry name" value="PGAM"/>
    <property type="match status" value="1"/>
</dbReference>
<dbReference type="PANTHER" id="PTHR48100:SF1">
    <property type="entry name" value="HISTIDINE PHOSPHATASE FAMILY PROTEIN-RELATED"/>
    <property type="match status" value="1"/>
</dbReference>
<sequence length="203" mass="23550">MTRLYIIRHGQTKWNIESRAQGSKNIELTKKGRDQANLLAERMKKYKIDCIYSSDLDRAHETAVMIGKKKNLQVNTINELREMCFGEWEGLTNEKIIEDYKEHYTVWRNKPHEADIPGGEKLLAVQKRGLKAIHEIIKKNKNKNILIVSHGITIKTILLGIMDMDLSNLYKIRQDNTCMNIIEYKDYGPVLVSLNDTAHLENI</sequence>
<dbReference type="InterPro" id="IPR029033">
    <property type="entry name" value="His_PPase_superfam"/>
</dbReference>
<dbReference type="RefSeq" id="WP_132241461.1">
    <property type="nucleotide sequence ID" value="NZ_SLWV01000001.1"/>
</dbReference>